<gene>
    <name evidence="5" type="ORF">R5R35_012481</name>
</gene>
<evidence type="ECO:0000256" key="3">
    <source>
        <dbReference type="ARBA" id="ARBA00060902"/>
    </source>
</evidence>
<comment type="caution">
    <text evidence="5">The sequence shown here is derived from an EMBL/GenBank/DDBJ whole genome shotgun (WGS) entry which is preliminary data.</text>
</comment>
<dbReference type="InterPro" id="IPR010562">
    <property type="entry name" value="Haemolymph_juvenile_hormone-bd"/>
</dbReference>
<evidence type="ECO:0008006" key="7">
    <source>
        <dbReference type="Google" id="ProtNLM"/>
    </source>
</evidence>
<dbReference type="SMART" id="SM00700">
    <property type="entry name" value="JHBP"/>
    <property type="match status" value="1"/>
</dbReference>
<organism evidence="5 6">
    <name type="scientific">Gryllus longicercus</name>
    <dbReference type="NCBI Taxonomy" id="2509291"/>
    <lineage>
        <taxon>Eukaryota</taxon>
        <taxon>Metazoa</taxon>
        <taxon>Ecdysozoa</taxon>
        <taxon>Arthropoda</taxon>
        <taxon>Hexapoda</taxon>
        <taxon>Insecta</taxon>
        <taxon>Pterygota</taxon>
        <taxon>Neoptera</taxon>
        <taxon>Polyneoptera</taxon>
        <taxon>Orthoptera</taxon>
        <taxon>Ensifera</taxon>
        <taxon>Gryllidea</taxon>
        <taxon>Grylloidea</taxon>
        <taxon>Gryllidae</taxon>
        <taxon>Gryllinae</taxon>
        <taxon>Gryllus</taxon>
    </lineage>
</organism>
<proteinExistence type="inferred from homology"/>
<dbReference type="InterPro" id="IPR038606">
    <property type="entry name" value="To_sf"/>
</dbReference>
<dbReference type="PANTHER" id="PTHR11008:SF33">
    <property type="entry name" value="PROTEIN TAKEOUT"/>
    <property type="match status" value="1"/>
</dbReference>
<name>A0AAN9Z1S4_9ORTH</name>
<keyword evidence="6" id="KW-1185">Reference proteome</keyword>
<dbReference type="Proteomes" id="UP001378592">
    <property type="component" value="Unassembled WGS sequence"/>
</dbReference>
<comment type="similarity">
    <text evidence="3">Belongs to the TO family.</text>
</comment>
<protein>
    <recommendedName>
        <fullName evidence="7">Protein takeout</fullName>
    </recommendedName>
</protein>
<evidence type="ECO:0000313" key="6">
    <source>
        <dbReference type="Proteomes" id="UP001378592"/>
    </source>
</evidence>
<evidence type="ECO:0000256" key="4">
    <source>
        <dbReference type="SAM" id="SignalP"/>
    </source>
</evidence>
<dbReference type="GO" id="GO:0005615">
    <property type="term" value="C:extracellular space"/>
    <property type="evidence" value="ECO:0007669"/>
    <property type="project" value="TreeGrafter"/>
</dbReference>
<dbReference type="EMBL" id="JAZDUA010000193">
    <property type="protein sequence ID" value="KAK7864823.1"/>
    <property type="molecule type" value="Genomic_DNA"/>
</dbReference>
<dbReference type="FunFam" id="3.15.10.30:FF:000001">
    <property type="entry name" value="Takeout-like protein 1"/>
    <property type="match status" value="1"/>
</dbReference>
<keyword evidence="2" id="KW-0090">Biological rhythms</keyword>
<evidence type="ECO:0000256" key="1">
    <source>
        <dbReference type="ARBA" id="ARBA00022729"/>
    </source>
</evidence>
<dbReference type="PANTHER" id="PTHR11008">
    <property type="entry name" value="PROTEIN TAKEOUT-LIKE PROTEIN"/>
    <property type="match status" value="1"/>
</dbReference>
<accession>A0AAN9Z1S4</accession>
<sequence length="283" mass="30928">MTLPRALLLPLLLSAALLGLAPAAATPTPTPTRAAAAASTSAAETLSDVQPEDLLNELPVWMNHTCPRSDPNANECLKHTFEGMFPYMANGISEVAIPPFEPLFIKKLSLRRDSGAVTIAGTFFNVLVSGPSNSTADFVKLDESRRRMDFGLTIPELRLEGDYDLRGNILVLPLVGAGKVHMRMSNLTTGSRTRVEIRRVGGREVFHATHMSIDFNVGSLFIHFDNLFGGNKVLGATLNAFMNQHAQTVVADLREPVGEALSDLFIDMMNRLLHRVPLDLWLV</sequence>
<dbReference type="Gene3D" id="3.15.10.30">
    <property type="entry name" value="Haemolymph juvenile hormone binding protein"/>
    <property type="match status" value="1"/>
</dbReference>
<dbReference type="AlphaFoldDB" id="A0AAN9Z1S4"/>
<feature type="chain" id="PRO_5043031798" description="Protein takeout" evidence="4">
    <location>
        <begin position="26"/>
        <end position="283"/>
    </location>
</feature>
<feature type="signal peptide" evidence="4">
    <location>
        <begin position="1"/>
        <end position="25"/>
    </location>
</feature>
<evidence type="ECO:0000313" key="5">
    <source>
        <dbReference type="EMBL" id="KAK7864823.1"/>
    </source>
</evidence>
<dbReference type="GO" id="GO:0007623">
    <property type="term" value="P:circadian rhythm"/>
    <property type="evidence" value="ECO:0007669"/>
    <property type="project" value="UniProtKB-ARBA"/>
</dbReference>
<dbReference type="Pfam" id="PF06585">
    <property type="entry name" value="JHBP"/>
    <property type="match status" value="1"/>
</dbReference>
<reference evidence="5 6" key="1">
    <citation type="submission" date="2024-03" db="EMBL/GenBank/DDBJ databases">
        <title>The genome assembly and annotation of the cricket Gryllus longicercus Weissman &amp; Gray.</title>
        <authorList>
            <person name="Szrajer S."/>
            <person name="Gray D."/>
            <person name="Ylla G."/>
        </authorList>
    </citation>
    <scope>NUCLEOTIDE SEQUENCE [LARGE SCALE GENOMIC DNA]</scope>
    <source>
        <strain evidence="5">DAG 2021-001</strain>
        <tissue evidence="5">Whole body minus gut</tissue>
    </source>
</reference>
<keyword evidence="1 4" id="KW-0732">Signal</keyword>
<evidence type="ECO:0000256" key="2">
    <source>
        <dbReference type="ARBA" id="ARBA00023108"/>
    </source>
</evidence>